<organism evidence="2 3">
    <name type="scientific">Xylaria hypoxylon</name>
    <dbReference type="NCBI Taxonomy" id="37992"/>
    <lineage>
        <taxon>Eukaryota</taxon>
        <taxon>Fungi</taxon>
        <taxon>Dikarya</taxon>
        <taxon>Ascomycota</taxon>
        <taxon>Pezizomycotina</taxon>
        <taxon>Sordariomycetes</taxon>
        <taxon>Xylariomycetidae</taxon>
        <taxon>Xylariales</taxon>
        <taxon>Xylariaceae</taxon>
        <taxon>Xylaria</taxon>
    </lineage>
</organism>
<gene>
    <name evidence="2" type="ORF">E0Z10_g8611</name>
</gene>
<dbReference type="AlphaFoldDB" id="A0A4Z0YMG3"/>
<dbReference type="EMBL" id="SKBN01000237">
    <property type="protein sequence ID" value="TGJ80160.1"/>
    <property type="molecule type" value="Genomic_DNA"/>
</dbReference>
<accession>A0A4Z0YMG3</accession>
<feature type="region of interest" description="Disordered" evidence="1">
    <location>
        <begin position="179"/>
        <end position="298"/>
    </location>
</feature>
<dbReference type="Proteomes" id="UP000297716">
    <property type="component" value="Unassembled WGS sequence"/>
</dbReference>
<evidence type="ECO:0000256" key="1">
    <source>
        <dbReference type="SAM" id="MobiDB-lite"/>
    </source>
</evidence>
<feature type="region of interest" description="Disordered" evidence="1">
    <location>
        <begin position="629"/>
        <end position="691"/>
    </location>
</feature>
<dbReference type="OrthoDB" id="5417386at2759"/>
<feature type="region of interest" description="Disordered" evidence="1">
    <location>
        <begin position="1"/>
        <end position="57"/>
    </location>
</feature>
<feature type="region of interest" description="Disordered" evidence="1">
    <location>
        <begin position="333"/>
        <end position="363"/>
    </location>
</feature>
<feature type="region of interest" description="Disordered" evidence="1">
    <location>
        <begin position="413"/>
        <end position="544"/>
    </location>
</feature>
<name>A0A4Z0YMG3_9PEZI</name>
<evidence type="ECO:0000313" key="2">
    <source>
        <dbReference type="EMBL" id="TGJ80160.1"/>
    </source>
</evidence>
<reference evidence="2 3" key="1">
    <citation type="submission" date="2019-03" db="EMBL/GenBank/DDBJ databases">
        <title>Draft genome sequence of Xylaria hypoxylon DSM 108379, a ubiquitous saprotrophic-parasitic fungi on hardwood.</title>
        <authorList>
            <person name="Buettner E."/>
            <person name="Leonhardt S."/>
            <person name="Gebauer A.M."/>
            <person name="Liers C."/>
            <person name="Hofrichter M."/>
            <person name="Kellner H."/>
        </authorList>
    </citation>
    <scope>NUCLEOTIDE SEQUENCE [LARGE SCALE GENOMIC DNA]</scope>
    <source>
        <strain evidence="2 3">DSM 108379</strain>
    </source>
</reference>
<evidence type="ECO:0000313" key="3">
    <source>
        <dbReference type="Proteomes" id="UP000297716"/>
    </source>
</evidence>
<feature type="compositionally biased region" description="Low complexity" evidence="1">
    <location>
        <begin position="668"/>
        <end position="691"/>
    </location>
</feature>
<feature type="compositionally biased region" description="Low complexity" evidence="1">
    <location>
        <begin position="184"/>
        <end position="197"/>
    </location>
</feature>
<proteinExistence type="predicted"/>
<feature type="compositionally biased region" description="Basic and acidic residues" evidence="1">
    <location>
        <begin position="252"/>
        <end position="262"/>
    </location>
</feature>
<feature type="compositionally biased region" description="Basic residues" evidence="1">
    <location>
        <begin position="1"/>
        <end position="10"/>
    </location>
</feature>
<keyword evidence="3" id="KW-1185">Reference proteome</keyword>
<feature type="compositionally biased region" description="Polar residues" evidence="1">
    <location>
        <begin position="265"/>
        <end position="287"/>
    </location>
</feature>
<sequence length="691" mass="76224">MSSARSRGKPARQLEGDRGASWPPQHHHNYYSRPTVPSVEDFGDMAEGGNPDASTKGLVQFFTTTPPPPTNYMSIPDDFGNSSEDDKWDKFKRKVLRHRYKTRKWRPPIIVLPDSAVSARTTGGHRYIAISIPIQHSPPAPLPVYDSVESAFHREVNSMFGTWKLPAHRPVTVLNPVAEDHESLSSSSPAPTVSEQSEQPTVLSYPSRRARSHSLSLLPSQEQCYTPRSVRDPSKSWSVEGARSVPQLSDPAPRRQSNEERYAFTPTTAETSAPGPSSKDISASPTSKDTHVAEPSTSTVLKNPVITLTLPARKSSRRGKRLDSIALETMENIISSRKGSSRNSNDTNGDGDGGGLSSGDRARGSFAASIDTTGYSPQLFKAQTATAYQSVPIVVRPSSVHVASPLDLNAPELHAGGKVTDHSFQKSPPAGPPPPSLSAMGESQSRKRSVREKKQRGAENMRAQTGYKGKEKELVSKPFTPDLPVTSPKMVEDPFPGPYRHHQPEDTSSIPPASSMSSLATSSGSTRERSAQSYTRRKQGREEREARYIAKALAEEKETLESLPREELIQRYEALREQRVYEREKRLRRLERSRDTWIRAVPVLLRDLNGLLREQRRILEGATLAYAFPTPAGPLEQQHEHRRRRRSRSVEISSGSLSDGGVDPLVTRRSQSLHSSSESRPGHRSSGLSSG</sequence>
<comment type="caution">
    <text evidence="2">The sequence shown here is derived from an EMBL/GenBank/DDBJ whole genome shotgun (WGS) entry which is preliminary data.</text>
</comment>
<feature type="compositionally biased region" description="Low complexity" evidence="1">
    <location>
        <begin position="508"/>
        <end position="525"/>
    </location>
</feature>
<protein>
    <submittedName>
        <fullName evidence="2">Uncharacterized protein</fullName>
    </submittedName>
</protein>